<evidence type="ECO:0000313" key="1">
    <source>
        <dbReference type="EMBL" id="MDP1520325.1"/>
    </source>
</evidence>
<keyword evidence="2" id="KW-1185">Reference proteome</keyword>
<name>A0AAW8B4D0_9GAMM</name>
<dbReference type="RefSeq" id="WP_305169893.1">
    <property type="nucleotide sequence ID" value="NZ_JAUUUU010000002.1"/>
</dbReference>
<dbReference type="Pfam" id="PF04463">
    <property type="entry name" value="2-thiour_desulf"/>
    <property type="match status" value="1"/>
</dbReference>
<dbReference type="PANTHER" id="PTHR30087:SF1">
    <property type="entry name" value="HYPOTHETICAL CYTOSOLIC PROTEIN"/>
    <property type="match status" value="1"/>
</dbReference>
<reference evidence="1" key="1">
    <citation type="journal article" date="2010" name="Int. J. Syst. Evol. Microbiol.">
        <title>Porticoccus litoralis gen. nov., sp. nov., a gammaproteobacterium isolated from the Yellow Sea.</title>
        <authorList>
            <person name="Oh H.M."/>
            <person name="Kim H."/>
            <person name="Kim K.M."/>
            <person name="Min G.S."/>
            <person name="Cho J.C."/>
        </authorList>
    </citation>
    <scope>NUCLEOTIDE SEQUENCE</scope>
    <source>
        <strain evidence="1">DSM 25064</strain>
    </source>
</reference>
<protein>
    <submittedName>
        <fullName evidence="1">DUF523 domain-containing protein</fullName>
    </submittedName>
</protein>
<proteinExistence type="predicted"/>
<evidence type="ECO:0000313" key="2">
    <source>
        <dbReference type="Proteomes" id="UP001178354"/>
    </source>
</evidence>
<dbReference type="EMBL" id="JAUUUU010000002">
    <property type="protein sequence ID" value="MDP1520325.1"/>
    <property type="molecule type" value="Genomic_DNA"/>
</dbReference>
<accession>A0AAW8B4D0</accession>
<sequence>MTDLSAIHMTPHREYQPKVGISACLAGHAVRYDAGHKYHDLIMRELGPWLDLQVFCPEADAGLGIPRPPIRLVETSEGAISAIGVETPELDVTSALKEGTKGFALKQAQELCAYIVKSRSPSCGSGSTPVHDETGSISRDGDGLLVSDLKKACPGLLIIEESDLDSVEKCRAFLEECYALSER</sequence>
<dbReference type="Proteomes" id="UP001178354">
    <property type="component" value="Unassembled WGS sequence"/>
</dbReference>
<dbReference type="AlphaFoldDB" id="A0AAW8B4D0"/>
<organism evidence="1 2">
    <name type="scientific">Porticoccus litoralis</name>
    <dbReference type="NCBI Taxonomy" id="434086"/>
    <lineage>
        <taxon>Bacteria</taxon>
        <taxon>Pseudomonadati</taxon>
        <taxon>Pseudomonadota</taxon>
        <taxon>Gammaproteobacteria</taxon>
        <taxon>Cellvibrionales</taxon>
        <taxon>Porticoccaceae</taxon>
        <taxon>Porticoccus</taxon>
    </lineage>
</organism>
<dbReference type="InterPro" id="IPR007553">
    <property type="entry name" value="2-thiour_desulf"/>
</dbReference>
<gene>
    <name evidence="1" type="ORF">Q8A57_05015</name>
</gene>
<reference evidence="1" key="2">
    <citation type="submission" date="2023-08" db="EMBL/GenBank/DDBJ databases">
        <authorList>
            <person name="Luo J."/>
        </authorList>
    </citation>
    <scope>NUCLEOTIDE SEQUENCE</scope>
    <source>
        <strain evidence="1">DSM 25064</strain>
    </source>
</reference>
<dbReference type="PANTHER" id="PTHR30087">
    <property type="entry name" value="INNER MEMBRANE PROTEIN"/>
    <property type="match status" value="1"/>
</dbReference>
<comment type="caution">
    <text evidence="1">The sequence shown here is derived from an EMBL/GenBank/DDBJ whole genome shotgun (WGS) entry which is preliminary data.</text>
</comment>